<evidence type="ECO:0000256" key="2">
    <source>
        <dbReference type="SAM" id="MobiDB-lite"/>
    </source>
</evidence>
<organism evidence="4 5">
    <name type="scientific">Kribbella deserti</name>
    <dbReference type="NCBI Taxonomy" id="1926257"/>
    <lineage>
        <taxon>Bacteria</taxon>
        <taxon>Bacillati</taxon>
        <taxon>Actinomycetota</taxon>
        <taxon>Actinomycetes</taxon>
        <taxon>Propionibacteriales</taxon>
        <taxon>Kribbellaceae</taxon>
        <taxon>Kribbella</taxon>
    </lineage>
</organism>
<sequence length="572" mass="59204">MSQSNAPQPGQPDDLSITIDGEVVAARPGTTVAAALMASGRDSWRRTRFGDRPRGVFCGIGACFDCLVTVNDLSDVRACQRTLAPGDTITTTPGVPSSVRIRPADSAPDTSRGGFGPMTANPVVVVGAGPAGMAAALAAADAGAPVVLVDTAPAVGGQYHRQLPEAANQPAATDFAKTRERIRQHANLTHLAETSVWALEPAPNGHRLHLQTGPADASNRQLTTIDTPALVLATGAYDRALPFPGWDLPGVYTAGAAQALAKGQGVAVGKRVLLAGTGPFLLPVAESLLKVGARPIELLEANHLTTMARGWLADPLVARGKFREGVGYAATIARHRIPVRHGQTVVAAHGTDRVEAVTVAKLDRDWRIVPGSERRVEVDAVCVGFGFTPNLDLAVTAGCALDPFVVVDDHQRTSVPGVLAAGEVTGIAGAVPSAAEGRVAGKTAAALLGLPIEPSPAESKAVARGKRFGHALAKAYPVPDGWQTWLTDDTIVCRCEEVTCATIRQADAEGLRALKLTTRAGLGLCQGRVCARAVQTLATSLSAEDLGANRPIVVPVRLGDLAAAPTEPVEGK</sequence>
<proteinExistence type="predicted"/>
<dbReference type="InterPro" id="IPR041854">
    <property type="entry name" value="BFD-like_2Fe2S-bd_dom_sf"/>
</dbReference>
<evidence type="ECO:0000313" key="5">
    <source>
        <dbReference type="Proteomes" id="UP001589890"/>
    </source>
</evidence>
<dbReference type="Gene3D" id="1.10.10.1100">
    <property type="entry name" value="BFD-like [2Fe-2S]-binding domain"/>
    <property type="match status" value="1"/>
</dbReference>
<dbReference type="Gene3D" id="3.10.20.440">
    <property type="entry name" value="2Fe-2S iron-sulphur cluster binding domain, sarcosine oxidase, alpha subunit, N-terminal domain"/>
    <property type="match status" value="1"/>
</dbReference>
<dbReference type="Pfam" id="PF07992">
    <property type="entry name" value="Pyr_redox_2"/>
    <property type="match status" value="1"/>
</dbReference>
<dbReference type="InterPro" id="IPR036010">
    <property type="entry name" value="2Fe-2S_ferredoxin-like_sf"/>
</dbReference>
<protein>
    <submittedName>
        <fullName evidence="4">FAD-dependent oxidoreductase</fullName>
    </submittedName>
</protein>
<dbReference type="PANTHER" id="PTHR42949:SF3">
    <property type="entry name" value="ANAEROBIC GLYCEROL-3-PHOSPHATE DEHYDROGENASE SUBUNIT B"/>
    <property type="match status" value="1"/>
</dbReference>
<feature type="domain" description="FAD/NAD(P)-binding" evidence="3">
    <location>
        <begin position="123"/>
        <end position="434"/>
    </location>
</feature>
<gene>
    <name evidence="4" type="ORF">ACFFGN_23500</name>
</gene>
<dbReference type="PANTHER" id="PTHR42949">
    <property type="entry name" value="ANAEROBIC GLYCEROL-3-PHOSPHATE DEHYDROGENASE SUBUNIT B"/>
    <property type="match status" value="1"/>
</dbReference>
<accession>A0ABV6QTZ8</accession>
<keyword evidence="1" id="KW-0560">Oxidoreductase</keyword>
<evidence type="ECO:0000313" key="4">
    <source>
        <dbReference type="EMBL" id="MFC0627067.1"/>
    </source>
</evidence>
<evidence type="ECO:0000256" key="1">
    <source>
        <dbReference type="ARBA" id="ARBA00023002"/>
    </source>
</evidence>
<dbReference type="InterPro" id="IPR042204">
    <property type="entry name" value="2Fe-2S-bd_N"/>
</dbReference>
<feature type="region of interest" description="Disordered" evidence="2">
    <location>
        <begin position="90"/>
        <end position="117"/>
    </location>
</feature>
<dbReference type="Proteomes" id="UP001589890">
    <property type="component" value="Unassembled WGS sequence"/>
</dbReference>
<comment type="caution">
    <text evidence="4">The sequence shown here is derived from an EMBL/GenBank/DDBJ whole genome shotgun (WGS) entry which is preliminary data.</text>
</comment>
<dbReference type="SUPFAM" id="SSF54292">
    <property type="entry name" value="2Fe-2S ferredoxin-like"/>
    <property type="match status" value="1"/>
</dbReference>
<dbReference type="PRINTS" id="PR00368">
    <property type="entry name" value="FADPNR"/>
</dbReference>
<keyword evidence="5" id="KW-1185">Reference proteome</keyword>
<dbReference type="Gene3D" id="3.50.50.60">
    <property type="entry name" value="FAD/NAD(P)-binding domain"/>
    <property type="match status" value="2"/>
</dbReference>
<dbReference type="Pfam" id="PF13510">
    <property type="entry name" value="Fer2_4"/>
    <property type="match status" value="1"/>
</dbReference>
<dbReference type="PRINTS" id="PR00469">
    <property type="entry name" value="PNDRDTASEII"/>
</dbReference>
<dbReference type="InterPro" id="IPR023753">
    <property type="entry name" value="FAD/NAD-binding_dom"/>
</dbReference>
<dbReference type="InterPro" id="IPR036188">
    <property type="entry name" value="FAD/NAD-bd_sf"/>
</dbReference>
<dbReference type="InterPro" id="IPR051691">
    <property type="entry name" value="Metab_Enz_Cyan_OpOx_G3PDH"/>
</dbReference>
<dbReference type="RefSeq" id="WP_380051330.1">
    <property type="nucleotide sequence ID" value="NZ_JBHLTC010000030.1"/>
</dbReference>
<evidence type="ECO:0000259" key="3">
    <source>
        <dbReference type="Pfam" id="PF07992"/>
    </source>
</evidence>
<reference evidence="4 5" key="1">
    <citation type="submission" date="2024-09" db="EMBL/GenBank/DDBJ databases">
        <authorList>
            <person name="Sun Q."/>
            <person name="Mori K."/>
        </authorList>
    </citation>
    <scope>NUCLEOTIDE SEQUENCE [LARGE SCALE GENOMIC DNA]</scope>
    <source>
        <strain evidence="4 5">CGMCC 1.15906</strain>
    </source>
</reference>
<name>A0ABV6QTZ8_9ACTN</name>
<dbReference type="SUPFAM" id="SSF51905">
    <property type="entry name" value="FAD/NAD(P)-binding domain"/>
    <property type="match status" value="1"/>
</dbReference>
<dbReference type="EMBL" id="JBHLTC010000030">
    <property type="protein sequence ID" value="MFC0627067.1"/>
    <property type="molecule type" value="Genomic_DNA"/>
</dbReference>
<dbReference type="CDD" id="cd19946">
    <property type="entry name" value="GlpA-like_Fer2_BFD-like"/>
    <property type="match status" value="1"/>
</dbReference>